<organism evidence="1 2">
    <name type="scientific">Neobacillus niacini</name>
    <dbReference type="NCBI Taxonomy" id="86668"/>
    <lineage>
        <taxon>Bacteria</taxon>
        <taxon>Bacillati</taxon>
        <taxon>Bacillota</taxon>
        <taxon>Bacilli</taxon>
        <taxon>Bacillales</taxon>
        <taxon>Bacillaceae</taxon>
        <taxon>Neobacillus</taxon>
    </lineage>
</organism>
<name>A0A852T8T9_9BACI</name>
<evidence type="ECO:0000313" key="2">
    <source>
        <dbReference type="Proteomes" id="UP000548423"/>
    </source>
</evidence>
<dbReference type="AlphaFoldDB" id="A0A852T8T9"/>
<dbReference type="EMBL" id="JACCBX010000003">
    <property type="protein sequence ID" value="NYE04641.1"/>
    <property type="molecule type" value="Genomic_DNA"/>
</dbReference>
<reference evidence="2" key="1">
    <citation type="submission" date="2020-07" db="EMBL/GenBank/DDBJ databases">
        <authorList>
            <person name="Partida-Martinez L."/>
            <person name="Huntemann M."/>
            <person name="Clum A."/>
            <person name="Wang J."/>
            <person name="Palaniappan K."/>
            <person name="Ritter S."/>
            <person name="Chen I.-M."/>
            <person name="Stamatis D."/>
            <person name="Reddy T."/>
            <person name="O'Malley R."/>
            <person name="Daum C."/>
            <person name="Shapiro N."/>
            <person name="Ivanova N."/>
            <person name="Kyrpides N."/>
            <person name="Woyke T."/>
        </authorList>
    </citation>
    <scope>NUCLEOTIDE SEQUENCE [LARGE SCALE GENOMIC DNA]</scope>
    <source>
        <strain evidence="2">AT2.8</strain>
    </source>
</reference>
<protein>
    <submittedName>
        <fullName evidence="1">Anionic cell wall polymer biosynthesis LytR-Cps2A-Psr (LCP) family protein</fullName>
    </submittedName>
</protein>
<dbReference type="Gene3D" id="3.40.630.190">
    <property type="entry name" value="LCP protein"/>
    <property type="match status" value="1"/>
</dbReference>
<reference evidence="2" key="2">
    <citation type="submission" date="2020-08" db="EMBL/GenBank/DDBJ databases">
        <title>The Agave Microbiome: Exploring the role of microbial communities in plant adaptations to desert environments.</title>
        <authorList>
            <person name="Partida-Martinez L.P."/>
        </authorList>
    </citation>
    <scope>NUCLEOTIDE SEQUENCE [LARGE SCALE GENOMIC DNA]</scope>
    <source>
        <strain evidence="2">AT2.8</strain>
    </source>
</reference>
<sequence>MKKLIIAVIVLSLFGFGPLKSFFQSGTENDGEGKKSIPILEKLKDSSKSEAKVETYLIMEKRTESASSNTEPGMLLKYDKAKKKIEYGTILLPMIEQDDEIDELKSSVKEKYQVEIDYCVLFDSNSIGTVIDLLAPNGVEMTKGGHLAGEAQTLKGQDFVWYLEQLKMNPSSSNELSQIFMVLKQGIINEISPEKILTLAPQIVNETLKSVTTDIGKGKLMDLGLSVLIDPVTSIEQINIVAVNQRGEFEKVNKMLEDEQELY</sequence>
<comment type="caution">
    <text evidence="1">The sequence shown here is derived from an EMBL/GenBank/DDBJ whole genome shotgun (WGS) entry which is preliminary data.</text>
</comment>
<evidence type="ECO:0000313" key="1">
    <source>
        <dbReference type="EMBL" id="NYE04641.1"/>
    </source>
</evidence>
<accession>A0A852T8T9</accession>
<gene>
    <name evidence="1" type="ORF">F4694_001390</name>
</gene>
<proteinExistence type="predicted"/>
<dbReference type="Proteomes" id="UP000548423">
    <property type="component" value="Unassembled WGS sequence"/>
</dbReference>